<evidence type="ECO:0000313" key="1">
    <source>
        <dbReference type="EMBL" id="KNZ57556.1"/>
    </source>
</evidence>
<dbReference type="InterPro" id="IPR036397">
    <property type="entry name" value="RNaseH_sf"/>
</dbReference>
<dbReference type="OrthoDB" id="2273864at2759"/>
<organism evidence="1 2">
    <name type="scientific">Puccinia sorghi</name>
    <dbReference type="NCBI Taxonomy" id="27349"/>
    <lineage>
        <taxon>Eukaryota</taxon>
        <taxon>Fungi</taxon>
        <taxon>Dikarya</taxon>
        <taxon>Basidiomycota</taxon>
        <taxon>Pucciniomycotina</taxon>
        <taxon>Pucciniomycetes</taxon>
        <taxon>Pucciniales</taxon>
        <taxon>Pucciniaceae</taxon>
        <taxon>Puccinia</taxon>
    </lineage>
</organism>
<keyword evidence="2" id="KW-1185">Reference proteome</keyword>
<dbReference type="InterPro" id="IPR012337">
    <property type="entry name" value="RNaseH-like_sf"/>
</dbReference>
<proteinExistence type="predicted"/>
<accession>A0A0L6V9T1</accession>
<dbReference type="Gene3D" id="3.30.420.10">
    <property type="entry name" value="Ribonuclease H-like superfamily/Ribonuclease H"/>
    <property type="match status" value="1"/>
</dbReference>
<dbReference type="Proteomes" id="UP000037035">
    <property type="component" value="Unassembled WGS sequence"/>
</dbReference>
<reference evidence="1 2" key="1">
    <citation type="submission" date="2015-08" db="EMBL/GenBank/DDBJ databases">
        <title>Next Generation Sequencing and Analysis of the Genome of Puccinia sorghi L Schw, the Causal Agent of Maize Common Rust.</title>
        <authorList>
            <person name="Rochi L."/>
            <person name="Burguener G."/>
            <person name="Darino M."/>
            <person name="Turjanski A."/>
            <person name="Kreff E."/>
            <person name="Dieguez M.J."/>
            <person name="Sacco F."/>
        </authorList>
    </citation>
    <scope>NUCLEOTIDE SEQUENCE [LARGE SCALE GENOMIC DNA]</scope>
    <source>
        <strain evidence="1 2">RO10H11247</strain>
    </source>
</reference>
<dbReference type="AlphaFoldDB" id="A0A0L6V9T1"/>
<dbReference type="VEuPathDB" id="FungiDB:VP01_2128g4"/>
<protein>
    <submittedName>
        <fullName evidence="1">Transposon Tf2-11 type 3</fullName>
    </submittedName>
</protein>
<evidence type="ECO:0000313" key="2">
    <source>
        <dbReference type="Proteomes" id="UP000037035"/>
    </source>
</evidence>
<feature type="non-terminal residue" evidence="1">
    <location>
        <position position="1"/>
    </location>
</feature>
<sequence>QDDWSKWLPMAEFSYNNTTHSSTQKSPYQTLYGRNPIFDSIHVSPSTPAVY</sequence>
<dbReference type="SUPFAM" id="SSF53098">
    <property type="entry name" value="Ribonuclease H-like"/>
    <property type="match status" value="1"/>
</dbReference>
<dbReference type="GO" id="GO:0003676">
    <property type="term" value="F:nucleic acid binding"/>
    <property type="evidence" value="ECO:0007669"/>
    <property type="project" value="InterPro"/>
</dbReference>
<gene>
    <name evidence="1" type="ORF">VP01_2128g4</name>
</gene>
<dbReference type="EMBL" id="LAVV01006979">
    <property type="protein sequence ID" value="KNZ57556.1"/>
    <property type="molecule type" value="Genomic_DNA"/>
</dbReference>
<name>A0A0L6V9T1_9BASI</name>
<comment type="caution">
    <text evidence="1">The sequence shown here is derived from an EMBL/GenBank/DDBJ whole genome shotgun (WGS) entry which is preliminary data.</text>
</comment>